<feature type="compositionally biased region" description="Polar residues" evidence="5">
    <location>
        <begin position="146"/>
        <end position="180"/>
    </location>
</feature>
<keyword evidence="3 6" id="KW-1133">Transmembrane helix</keyword>
<evidence type="ECO:0000256" key="2">
    <source>
        <dbReference type="ARBA" id="ARBA00022692"/>
    </source>
</evidence>
<dbReference type="PANTHER" id="PTHR12943:SF27">
    <property type="entry name" value="HOMOCYSTEINE-INDUCED ENDOPLASMIC RETICULUM PROTEIN, ISOFORM A"/>
    <property type="match status" value="1"/>
</dbReference>
<evidence type="ECO:0000256" key="6">
    <source>
        <dbReference type="SAM" id="Phobius"/>
    </source>
</evidence>
<evidence type="ECO:0000256" key="3">
    <source>
        <dbReference type="ARBA" id="ARBA00022989"/>
    </source>
</evidence>
<dbReference type="Proteomes" id="UP001147733">
    <property type="component" value="Unassembled WGS sequence"/>
</dbReference>
<feature type="domain" description="Ubiquitin-like" evidence="7">
    <location>
        <begin position="20"/>
        <end position="82"/>
    </location>
</feature>
<proteinExistence type="predicted"/>
<dbReference type="InterPro" id="IPR029071">
    <property type="entry name" value="Ubiquitin-like_domsf"/>
</dbReference>
<gene>
    <name evidence="8" type="ORF">N7469_010784</name>
</gene>
<evidence type="ECO:0000256" key="5">
    <source>
        <dbReference type="SAM" id="MobiDB-lite"/>
    </source>
</evidence>
<dbReference type="PANTHER" id="PTHR12943">
    <property type="entry name" value="HOMOCYSTEINE-RESPONSIVE ENDOPLASMIC RETICULUM-RESIDENT UNIQUITIN-LIKE DOMAIN HERPUD PROTEIN FAMILY MEMBER"/>
    <property type="match status" value="1"/>
</dbReference>
<dbReference type="AlphaFoldDB" id="A0A9W9TGE4"/>
<evidence type="ECO:0000256" key="4">
    <source>
        <dbReference type="ARBA" id="ARBA00023136"/>
    </source>
</evidence>
<dbReference type="EMBL" id="JAPQKT010000009">
    <property type="protein sequence ID" value="KAJ5221897.1"/>
    <property type="molecule type" value="Genomic_DNA"/>
</dbReference>
<organism evidence="8 9">
    <name type="scientific">Penicillium citrinum</name>
    <dbReference type="NCBI Taxonomy" id="5077"/>
    <lineage>
        <taxon>Eukaryota</taxon>
        <taxon>Fungi</taxon>
        <taxon>Dikarya</taxon>
        <taxon>Ascomycota</taxon>
        <taxon>Pezizomycotina</taxon>
        <taxon>Eurotiomycetes</taxon>
        <taxon>Eurotiomycetidae</taxon>
        <taxon>Eurotiales</taxon>
        <taxon>Aspergillaceae</taxon>
        <taxon>Penicillium</taxon>
    </lineage>
</organism>
<keyword evidence="2 6" id="KW-0812">Transmembrane</keyword>
<comment type="subcellular location">
    <subcellularLocation>
        <location evidence="1">Membrane</location>
    </subcellularLocation>
</comment>
<keyword evidence="9" id="KW-1185">Reference proteome</keyword>
<feature type="compositionally biased region" description="Low complexity" evidence="5">
    <location>
        <begin position="498"/>
        <end position="510"/>
    </location>
</feature>
<sequence>MATNPGAQDSTPSSSGKITLHILCPEISSTGRFTLHDQSLSDTVAQIKARITESLPSRPTPVQQRLIYHGKPLTDDRATLASVLGPVNESFSIHLALPPKPTPTTHPTQRAASIFSDSTQTAFSTGSAPLLGSSASEIRNRAQPPLVSNGSTQPNSSDRSSQLQRELNSVLETWRSTTQQHHPERLPGHLNEMFQPGLSQQSAPIPPADLPQYGSRWPSSDSNSSYPSSYAAANANYQRLRSWNTSFPSSTLNLNDAPAAAQDPLRMDASGNNPLPTPAMPSPNQSVEGQRIHASNESNTAHRVTTNTIHQSHTTHHSYNTHPGYPNFAQPTRAGMDGSSSSQPEALRVFLTTQPDGRQSLIFPPGCTISSAPVGVTPLQPHLGYGSPRPFERIADAINPPVNVEAPQVRVANEQRQRDPNANAAGIERYVRRMWMFIRMYFFAYMVSESGTWMRIFLVASAVLFAFFWDTDMSRQLYGAVVAPVQRHLEGLAHMGGPADQAAQAANQDGRNNENAAVQGMPGGSFTIPPALVPGIGERQVEARNAAEAERARLEQEQEQERERARARQEQPQEQAQNETQPNMEETVHGNDQVGAESTPPPVIGQPEQAIA</sequence>
<feature type="region of interest" description="Disordered" evidence="5">
    <location>
        <begin position="267"/>
        <end position="287"/>
    </location>
</feature>
<evidence type="ECO:0000313" key="8">
    <source>
        <dbReference type="EMBL" id="KAJ5221897.1"/>
    </source>
</evidence>
<feature type="transmembrane region" description="Helical" evidence="6">
    <location>
        <begin position="442"/>
        <end position="469"/>
    </location>
</feature>
<comment type="caution">
    <text evidence="8">The sequence shown here is derived from an EMBL/GenBank/DDBJ whole genome shotgun (WGS) entry which is preliminary data.</text>
</comment>
<dbReference type="GeneID" id="81388856"/>
<evidence type="ECO:0000256" key="1">
    <source>
        <dbReference type="ARBA" id="ARBA00004370"/>
    </source>
</evidence>
<reference evidence="8" key="2">
    <citation type="journal article" date="2023" name="IMA Fungus">
        <title>Comparative genomic study of the Penicillium genus elucidates a diverse pangenome and 15 lateral gene transfer events.</title>
        <authorList>
            <person name="Petersen C."/>
            <person name="Sorensen T."/>
            <person name="Nielsen M.R."/>
            <person name="Sondergaard T.E."/>
            <person name="Sorensen J.L."/>
            <person name="Fitzpatrick D.A."/>
            <person name="Frisvad J.C."/>
            <person name="Nielsen K.L."/>
        </authorList>
    </citation>
    <scope>NUCLEOTIDE SEQUENCE</scope>
    <source>
        <strain evidence="8">IBT 23319</strain>
    </source>
</reference>
<dbReference type="OrthoDB" id="21589at2759"/>
<dbReference type="Pfam" id="PF00240">
    <property type="entry name" value="ubiquitin"/>
    <property type="match status" value="1"/>
</dbReference>
<evidence type="ECO:0000313" key="9">
    <source>
        <dbReference type="Proteomes" id="UP001147733"/>
    </source>
</evidence>
<dbReference type="GO" id="GO:0030968">
    <property type="term" value="P:endoplasmic reticulum unfolded protein response"/>
    <property type="evidence" value="ECO:0007669"/>
    <property type="project" value="TreeGrafter"/>
</dbReference>
<keyword evidence="4 6" id="KW-0472">Membrane</keyword>
<feature type="region of interest" description="Disordered" evidence="5">
    <location>
        <begin position="544"/>
        <end position="612"/>
    </location>
</feature>
<feature type="region of interest" description="Disordered" evidence="5">
    <location>
        <begin position="498"/>
        <end position="530"/>
    </location>
</feature>
<dbReference type="GO" id="GO:0016020">
    <property type="term" value="C:membrane"/>
    <property type="evidence" value="ECO:0007669"/>
    <property type="project" value="UniProtKB-SubCell"/>
</dbReference>
<reference evidence="8" key="1">
    <citation type="submission" date="2022-11" db="EMBL/GenBank/DDBJ databases">
        <authorList>
            <person name="Petersen C."/>
        </authorList>
    </citation>
    <scope>NUCLEOTIDE SEQUENCE</scope>
    <source>
        <strain evidence="8">IBT 23319</strain>
    </source>
</reference>
<dbReference type="PROSITE" id="PS50053">
    <property type="entry name" value="UBIQUITIN_2"/>
    <property type="match status" value="1"/>
</dbReference>
<feature type="compositionally biased region" description="Low complexity" evidence="5">
    <location>
        <begin position="218"/>
        <end position="228"/>
    </location>
</feature>
<name>A0A9W9TGE4_PENCI</name>
<accession>A0A9W9TGE4</accession>
<dbReference type="SUPFAM" id="SSF54236">
    <property type="entry name" value="Ubiquitin-like"/>
    <property type="match status" value="1"/>
</dbReference>
<feature type="region of interest" description="Disordered" evidence="5">
    <location>
        <begin position="143"/>
        <end position="228"/>
    </location>
</feature>
<dbReference type="InterPro" id="IPR000626">
    <property type="entry name" value="Ubiquitin-like_dom"/>
</dbReference>
<evidence type="ECO:0000259" key="7">
    <source>
        <dbReference type="PROSITE" id="PS50053"/>
    </source>
</evidence>
<feature type="compositionally biased region" description="Basic and acidic residues" evidence="5">
    <location>
        <begin position="544"/>
        <end position="571"/>
    </location>
</feature>
<dbReference type="Gene3D" id="3.10.20.90">
    <property type="entry name" value="Phosphatidylinositol 3-kinase Catalytic Subunit, Chain A, domain 1"/>
    <property type="match status" value="1"/>
</dbReference>
<dbReference type="RefSeq" id="XP_056496820.1">
    <property type="nucleotide sequence ID" value="XM_056649689.1"/>
</dbReference>
<dbReference type="InterPro" id="IPR039751">
    <property type="entry name" value="HERPUD1/2"/>
</dbReference>
<protein>
    <recommendedName>
        <fullName evidence="7">Ubiquitin-like domain-containing protein</fullName>
    </recommendedName>
</protein>